<evidence type="ECO:0000256" key="12">
    <source>
        <dbReference type="RuleBase" id="RU003704"/>
    </source>
</evidence>
<dbReference type="EMBL" id="ML119651">
    <property type="protein sequence ID" value="RPA86100.1"/>
    <property type="molecule type" value="Genomic_DNA"/>
</dbReference>
<sequence>LGSLNTDLVSVTPRVPLAGETLTSTSFVTVPGGKGLNQCISTQRLSRTSANAPSDIHVRMIGAVGSDTFGPMLRSTLTDNGVTDESIKTADVNSGVAVIIVEETDGMNRILISPGANGTVTWDDKELEREGEQVGMLVAQLETPMETVLAAVGAAHSRGMDVLLNPAPAKTLPMDVYPKIKYLIVNETEAAILGEVDVKVLDTDTGIQSTGYKLKSFGAKNVVITLGSRGCWWTSEDGKEGFVPVEKVSKVVDTTGAGDTWVGAFAVAVTEGREMGEAARLAGKAAGVAVTKAGAIAGIPWRGEV</sequence>
<feature type="non-terminal residue" evidence="14">
    <location>
        <position position="1"/>
    </location>
</feature>
<organism evidence="14 15">
    <name type="scientific">Ascobolus immersus RN42</name>
    <dbReference type="NCBI Taxonomy" id="1160509"/>
    <lineage>
        <taxon>Eukaryota</taxon>
        <taxon>Fungi</taxon>
        <taxon>Dikarya</taxon>
        <taxon>Ascomycota</taxon>
        <taxon>Pezizomycotina</taxon>
        <taxon>Pezizomycetes</taxon>
        <taxon>Pezizales</taxon>
        <taxon>Ascobolaceae</taxon>
        <taxon>Ascobolus</taxon>
    </lineage>
</organism>
<dbReference type="EC" id="2.7.1.15" evidence="2"/>
<keyword evidence="10" id="KW-0630">Potassium</keyword>
<keyword evidence="4 12" id="KW-0808">Transferase</keyword>
<dbReference type="GO" id="GO:0006014">
    <property type="term" value="P:D-ribose metabolic process"/>
    <property type="evidence" value="ECO:0007669"/>
    <property type="project" value="InterPro"/>
</dbReference>
<dbReference type="Gene3D" id="3.40.1190.20">
    <property type="match status" value="1"/>
</dbReference>
<evidence type="ECO:0000256" key="8">
    <source>
        <dbReference type="ARBA" id="ARBA00022840"/>
    </source>
</evidence>
<feature type="non-terminal residue" evidence="14">
    <location>
        <position position="305"/>
    </location>
</feature>
<evidence type="ECO:0000313" key="15">
    <source>
        <dbReference type="Proteomes" id="UP000275078"/>
    </source>
</evidence>
<evidence type="ECO:0000259" key="13">
    <source>
        <dbReference type="Pfam" id="PF00294"/>
    </source>
</evidence>
<dbReference type="PRINTS" id="PR00990">
    <property type="entry name" value="RIBOKINASE"/>
</dbReference>
<dbReference type="InterPro" id="IPR011611">
    <property type="entry name" value="PfkB_dom"/>
</dbReference>
<keyword evidence="8" id="KW-0067">ATP-binding</keyword>
<dbReference type="InterPro" id="IPR011877">
    <property type="entry name" value="Ribokinase"/>
</dbReference>
<dbReference type="STRING" id="1160509.A0A3N4IPH8"/>
<dbReference type="CDD" id="cd01174">
    <property type="entry name" value="ribokinase"/>
    <property type="match status" value="1"/>
</dbReference>
<evidence type="ECO:0000256" key="6">
    <source>
        <dbReference type="ARBA" id="ARBA00022741"/>
    </source>
</evidence>
<keyword evidence="7 12" id="KW-0418">Kinase</keyword>
<dbReference type="GO" id="GO:0046872">
    <property type="term" value="F:metal ion binding"/>
    <property type="evidence" value="ECO:0007669"/>
    <property type="project" value="UniProtKB-KW"/>
</dbReference>
<dbReference type="PANTHER" id="PTHR10584:SF166">
    <property type="entry name" value="RIBOKINASE"/>
    <property type="match status" value="1"/>
</dbReference>
<dbReference type="HAMAP" id="MF_01987">
    <property type="entry name" value="Ribokinase"/>
    <property type="match status" value="1"/>
</dbReference>
<evidence type="ECO:0000256" key="10">
    <source>
        <dbReference type="ARBA" id="ARBA00022958"/>
    </source>
</evidence>
<reference evidence="14 15" key="1">
    <citation type="journal article" date="2018" name="Nat. Ecol. Evol.">
        <title>Pezizomycetes genomes reveal the molecular basis of ectomycorrhizal truffle lifestyle.</title>
        <authorList>
            <person name="Murat C."/>
            <person name="Payen T."/>
            <person name="Noel B."/>
            <person name="Kuo A."/>
            <person name="Morin E."/>
            <person name="Chen J."/>
            <person name="Kohler A."/>
            <person name="Krizsan K."/>
            <person name="Balestrini R."/>
            <person name="Da Silva C."/>
            <person name="Montanini B."/>
            <person name="Hainaut M."/>
            <person name="Levati E."/>
            <person name="Barry K.W."/>
            <person name="Belfiori B."/>
            <person name="Cichocki N."/>
            <person name="Clum A."/>
            <person name="Dockter R.B."/>
            <person name="Fauchery L."/>
            <person name="Guy J."/>
            <person name="Iotti M."/>
            <person name="Le Tacon F."/>
            <person name="Lindquist E.A."/>
            <person name="Lipzen A."/>
            <person name="Malagnac F."/>
            <person name="Mello A."/>
            <person name="Molinier V."/>
            <person name="Miyauchi S."/>
            <person name="Poulain J."/>
            <person name="Riccioni C."/>
            <person name="Rubini A."/>
            <person name="Sitrit Y."/>
            <person name="Splivallo R."/>
            <person name="Traeger S."/>
            <person name="Wang M."/>
            <person name="Zifcakova L."/>
            <person name="Wipf D."/>
            <person name="Zambonelli A."/>
            <person name="Paolocci F."/>
            <person name="Nowrousian M."/>
            <person name="Ottonello S."/>
            <person name="Baldrian P."/>
            <person name="Spatafora J.W."/>
            <person name="Henrissat B."/>
            <person name="Nagy L.G."/>
            <person name="Aury J.M."/>
            <person name="Wincker P."/>
            <person name="Grigoriev I.V."/>
            <person name="Bonfante P."/>
            <person name="Martin F.M."/>
        </authorList>
    </citation>
    <scope>NUCLEOTIDE SEQUENCE [LARGE SCALE GENOMIC DNA]</scope>
    <source>
        <strain evidence="14 15">RN42</strain>
    </source>
</reference>
<dbReference type="OrthoDB" id="415590at2759"/>
<evidence type="ECO:0000256" key="3">
    <source>
        <dbReference type="ARBA" id="ARBA00016943"/>
    </source>
</evidence>
<dbReference type="PANTHER" id="PTHR10584">
    <property type="entry name" value="SUGAR KINASE"/>
    <property type="match status" value="1"/>
</dbReference>
<gene>
    <name evidence="14" type="ORF">BJ508DRAFT_194298</name>
</gene>
<dbReference type="Proteomes" id="UP000275078">
    <property type="component" value="Unassembled WGS sequence"/>
</dbReference>
<dbReference type="SUPFAM" id="SSF53613">
    <property type="entry name" value="Ribokinase-like"/>
    <property type="match status" value="1"/>
</dbReference>
<dbReference type="InterPro" id="IPR029056">
    <property type="entry name" value="Ribokinase-like"/>
</dbReference>
<evidence type="ECO:0000256" key="4">
    <source>
        <dbReference type="ARBA" id="ARBA00022679"/>
    </source>
</evidence>
<dbReference type="InterPro" id="IPR002173">
    <property type="entry name" value="Carboh/pur_kinase_PfkB_CS"/>
</dbReference>
<dbReference type="AlphaFoldDB" id="A0A3N4IPH8"/>
<dbReference type="GO" id="GO:0004747">
    <property type="term" value="F:ribokinase activity"/>
    <property type="evidence" value="ECO:0007669"/>
    <property type="project" value="UniProtKB-EC"/>
</dbReference>
<dbReference type="Pfam" id="PF00294">
    <property type="entry name" value="PfkB"/>
    <property type="match status" value="1"/>
</dbReference>
<dbReference type="InterPro" id="IPR002139">
    <property type="entry name" value="Ribo/fructo_kinase"/>
</dbReference>
<keyword evidence="5" id="KW-0479">Metal-binding</keyword>
<proteinExistence type="inferred from homology"/>
<dbReference type="PROSITE" id="PS00584">
    <property type="entry name" value="PFKB_KINASES_2"/>
    <property type="match status" value="1"/>
</dbReference>
<name>A0A3N4IPH8_ASCIM</name>
<evidence type="ECO:0000256" key="11">
    <source>
        <dbReference type="ARBA" id="ARBA00023277"/>
    </source>
</evidence>
<evidence type="ECO:0000256" key="5">
    <source>
        <dbReference type="ARBA" id="ARBA00022723"/>
    </source>
</evidence>
<keyword evidence="6" id="KW-0547">Nucleotide-binding</keyword>
<protein>
    <recommendedName>
        <fullName evidence="3">Ribokinase</fullName>
        <ecNumber evidence="2">2.7.1.15</ecNumber>
    </recommendedName>
</protein>
<keyword evidence="9" id="KW-0460">Magnesium</keyword>
<feature type="domain" description="Carbohydrate kinase PfkB" evidence="13">
    <location>
        <begin position="1"/>
        <end position="301"/>
    </location>
</feature>
<evidence type="ECO:0000256" key="1">
    <source>
        <dbReference type="ARBA" id="ARBA00010688"/>
    </source>
</evidence>
<keyword evidence="11" id="KW-0119">Carbohydrate metabolism</keyword>
<accession>A0A3N4IPH8</accession>
<evidence type="ECO:0000313" key="14">
    <source>
        <dbReference type="EMBL" id="RPA86100.1"/>
    </source>
</evidence>
<evidence type="ECO:0000256" key="9">
    <source>
        <dbReference type="ARBA" id="ARBA00022842"/>
    </source>
</evidence>
<keyword evidence="15" id="KW-1185">Reference proteome</keyword>
<comment type="similarity">
    <text evidence="1 12">Belongs to the carbohydrate kinase PfkB family.</text>
</comment>
<evidence type="ECO:0000256" key="7">
    <source>
        <dbReference type="ARBA" id="ARBA00022777"/>
    </source>
</evidence>
<evidence type="ECO:0000256" key="2">
    <source>
        <dbReference type="ARBA" id="ARBA00012035"/>
    </source>
</evidence>
<dbReference type="GO" id="GO:0005524">
    <property type="term" value="F:ATP binding"/>
    <property type="evidence" value="ECO:0007669"/>
    <property type="project" value="UniProtKB-KW"/>
</dbReference>